<sequence length="383" mass="42576">MSSASQKLEKYFRRIMGVLPESFVSAEPTSLLFVFFGTIGLDLLSKLSPADVDEFTEWVYDHQIRARKGFNKSCGFRGSSYLVGSTAVQQTIQNSAYDCSHVTMVYNALCILLTLGDDLSRVDRASVLQGISALQCDDEPGLFRASLLSPERDMRFVYSAVASCYILDGLNVIDRDAIISFIDRSCTYEGGFGQLPGLEAHAGATYCAVASLALLDALHIILPLTSRRRDRLIKWLISLQGKGFHGRMHKPDDTCYTFWVCASLRVNSVLRYSVSDPLHTYLCLSGLACLKSSRLFDPGNLSITMTVPAGDGNTSGDLPTSQAGHALTHFECFQTLFTQTLRPVRPELNVTESTYNRLKELHRKWRVHEKQPMANKLALANFD</sequence>
<dbReference type="InterPro" id="IPR045089">
    <property type="entry name" value="PGGT1B-like"/>
</dbReference>
<comment type="caution">
    <text evidence="9">The sequence shown here is derived from an EMBL/GenBank/DDBJ whole genome shotgun (WGS) entry which is preliminary data.</text>
</comment>
<dbReference type="PANTHER" id="PTHR11774:SF4">
    <property type="entry name" value="GERANYLGERANYL TRANSFERASE TYPE-1 SUBUNIT BETA"/>
    <property type="match status" value="1"/>
</dbReference>
<keyword evidence="3" id="KW-0637">Prenyltransferase</keyword>
<dbReference type="EMBL" id="LUCM01009700">
    <property type="protein sequence ID" value="KAA0186533.1"/>
    <property type="molecule type" value="Genomic_DNA"/>
</dbReference>
<accession>A0A8E0VHS3</accession>
<reference evidence="9" key="1">
    <citation type="submission" date="2019-05" db="EMBL/GenBank/DDBJ databases">
        <title>Annotation for the trematode Fasciolopsis buski.</title>
        <authorList>
            <person name="Choi Y.-J."/>
        </authorList>
    </citation>
    <scope>NUCLEOTIDE SEQUENCE</scope>
    <source>
        <strain evidence="9">HT</strain>
        <tissue evidence="9">Whole worm</tissue>
    </source>
</reference>
<dbReference type="AlphaFoldDB" id="A0A8E0VHS3"/>
<name>A0A8E0VHS3_9TREM</name>
<feature type="domain" description="Prenyltransferase alpha-alpha toroid" evidence="8">
    <location>
        <begin position="274"/>
        <end position="338"/>
    </location>
</feature>
<keyword evidence="10" id="KW-1185">Reference proteome</keyword>
<keyword evidence="4 9" id="KW-0808">Transferase</keyword>
<keyword evidence="5" id="KW-0479">Metal-binding</keyword>
<gene>
    <name evidence="9" type="ORF">FBUS_09446</name>
</gene>
<dbReference type="Pfam" id="PF00432">
    <property type="entry name" value="Prenyltrans"/>
    <property type="match status" value="2"/>
</dbReference>
<evidence type="ECO:0000256" key="1">
    <source>
        <dbReference type="ARBA" id="ARBA00001947"/>
    </source>
</evidence>
<evidence type="ECO:0000256" key="4">
    <source>
        <dbReference type="ARBA" id="ARBA00022679"/>
    </source>
</evidence>
<evidence type="ECO:0000313" key="9">
    <source>
        <dbReference type="EMBL" id="KAA0186533.1"/>
    </source>
</evidence>
<evidence type="ECO:0000259" key="8">
    <source>
        <dbReference type="Pfam" id="PF00432"/>
    </source>
</evidence>
<keyword evidence="6" id="KW-0677">Repeat</keyword>
<comment type="similarity">
    <text evidence="2">Belongs to the protein prenyltransferase subunit beta family.</text>
</comment>
<evidence type="ECO:0000313" key="10">
    <source>
        <dbReference type="Proteomes" id="UP000728185"/>
    </source>
</evidence>
<dbReference type="OrthoDB" id="24893at2759"/>
<dbReference type="InterPro" id="IPR001330">
    <property type="entry name" value="Prenyltrans"/>
</dbReference>
<dbReference type="PANTHER" id="PTHR11774">
    <property type="entry name" value="GERANYLGERANYL TRANSFERASE TYPE BETA SUBUNIT"/>
    <property type="match status" value="1"/>
</dbReference>
<feature type="domain" description="Prenyltransferase alpha-alpha toroid" evidence="8">
    <location>
        <begin position="6"/>
        <end position="266"/>
    </location>
</feature>
<dbReference type="InterPro" id="IPR008930">
    <property type="entry name" value="Terpenoid_cyclase/PrenylTrfase"/>
</dbReference>
<evidence type="ECO:0000256" key="3">
    <source>
        <dbReference type="ARBA" id="ARBA00022602"/>
    </source>
</evidence>
<dbReference type="Gene3D" id="1.50.10.20">
    <property type="match status" value="1"/>
</dbReference>
<dbReference type="GO" id="GO:0004662">
    <property type="term" value="F:CAAX-protein geranylgeranyltransferase activity"/>
    <property type="evidence" value="ECO:0007669"/>
    <property type="project" value="TreeGrafter"/>
</dbReference>
<evidence type="ECO:0000256" key="2">
    <source>
        <dbReference type="ARBA" id="ARBA00010497"/>
    </source>
</evidence>
<dbReference type="GO" id="GO:0005953">
    <property type="term" value="C:CAAX-protein geranylgeranyltransferase complex"/>
    <property type="evidence" value="ECO:0007669"/>
    <property type="project" value="TreeGrafter"/>
</dbReference>
<evidence type="ECO:0000256" key="6">
    <source>
        <dbReference type="ARBA" id="ARBA00022737"/>
    </source>
</evidence>
<evidence type="ECO:0000256" key="5">
    <source>
        <dbReference type="ARBA" id="ARBA00022723"/>
    </source>
</evidence>
<dbReference type="SUPFAM" id="SSF48239">
    <property type="entry name" value="Terpenoid cyclases/Protein prenyltransferases"/>
    <property type="match status" value="1"/>
</dbReference>
<evidence type="ECO:0000256" key="7">
    <source>
        <dbReference type="ARBA" id="ARBA00022833"/>
    </source>
</evidence>
<proteinExistence type="inferred from homology"/>
<comment type="cofactor">
    <cofactor evidence="1">
        <name>Zn(2+)</name>
        <dbReference type="ChEBI" id="CHEBI:29105"/>
    </cofactor>
</comment>
<dbReference type="Proteomes" id="UP000728185">
    <property type="component" value="Unassembled WGS sequence"/>
</dbReference>
<organism evidence="9 10">
    <name type="scientific">Fasciolopsis buskii</name>
    <dbReference type="NCBI Taxonomy" id="27845"/>
    <lineage>
        <taxon>Eukaryota</taxon>
        <taxon>Metazoa</taxon>
        <taxon>Spiralia</taxon>
        <taxon>Lophotrochozoa</taxon>
        <taxon>Platyhelminthes</taxon>
        <taxon>Trematoda</taxon>
        <taxon>Digenea</taxon>
        <taxon>Plagiorchiida</taxon>
        <taxon>Echinostomata</taxon>
        <taxon>Echinostomatoidea</taxon>
        <taxon>Fasciolidae</taxon>
        <taxon>Fasciolopsis</taxon>
    </lineage>
</organism>
<dbReference type="GO" id="GO:0046872">
    <property type="term" value="F:metal ion binding"/>
    <property type="evidence" value="ECO:0007669"/>
    <property type="project" value="UniProtKB-KW"/>
</dbReference>
<protein>
    <submittedName>
        <fullName evidence="9">Geranylgeranyl transferase type I beta subunit</fullName>
    </submittedName>
</protein>
<keyword evidence="7" id="KW-0862">Zinc</keyword>